<dbReference type="Pfam" id="PF17196">
    <property type="entry name" value="DUF5133"/>
    <property type="match status" value="1"/>
</dbReference>
<organism evidence="2 3">
    <name type="scientific">Streptomyces zingiberis</name>
    <dbReference type="NCBI Taxonomy" id="2053010"/>
    <lineage>
        <taxon>Bacteria</taxon>
        <taxon>Bacillati</taxon>
        <taxon>Actinomycetota</taxon>
        <taxon>Actinomycetes</taxon>
        <taxon>Kitasatosporales</taxon>
        <taxon>Streptomycetaceae</taxon>
        <taxon>Streptomyces</taxon>
    </lineage>
</organism>
<feature type="compositionally biased region" description="Low complexity" evidence="1">
    <location>
        <begin position="91"/>
        <end position="100"/>
    </location>
</feature>
<reference evidence="2 3" key="1">
    <citation type="submission" date="2020-03" db="EMBL/GenBank/DDBJ databases">
        <title>WGS of actinomycetes isolated from Thailand.</title>
        <authorList>
            <person name="Thawai C."/>
        </authorList>
    </citation>
    <scope>NUCLEOTIDE SEQUENCE [LARGE SCALE GENOMIC DNA]</scope>
    <source>
        <strain evidence="2 3">PLAI 1-29</strain>
    </source>
</reference>
<dbReference type="EMBL" id="JAATEN010000004">
    <property type="protein sequence ID" value="NJQ00358.1"/>
    <property type="molecule type" value="Genomic_DNA"/>
</dbReference>
<protein>
    <submittedName>
        <fullName evidence="2">DUF5133 domain-containing protein</fullName>
    </submittedName>
</protein>
<sequence length="111" mass="11552">MLMAHPTVLRNLLQTYEALSALAREQVVAPRTHRQLQEVAYALCVSTGADDIGHALAEARRRLDGEISATARPDLGDREVITSAVAVAPSPAAAVPSPAVGRAGRESVGSG</sequence>
<evidence type="ECO:0000313" key="3">
    <source>
        <dbReference type="Proteomes" id="UP000695264"/>
    </source>
</evidence>
<keyword evidence="3" id="KW-1185">Reference proteome</keyword>
<name>A0ABX1BV92_9ACTN</name>
<evidence type="ECO:0000313" key="2">
    <source>
        <dbReference type="EMBL" id="NJQ00358.1"/>
    </source>
</evidence>
<dbReference type="RefSeq" id="WP_168100955.1">
    <property type="nucleotide sequence ID" value="NZ_JAATEN010000004.1"/>
</dbReference>
<dbReference type="Proteomes" id="UP000695264">
    <property type="component" value="Unassembled WGS sequence"/>
</dbReference>
<accession>A0ABX1BV92</accession>
<proteinExistence type="predicted"/>
<feature type="region of interest" description="Disordered" evidence="1">
    <location>
        <begin position="91"/>
        <end position="111"/>
    </location>
</feature>
<dbReference type="InterPro" id="IPR033457">
    <property type="entry name" value="DUF5133"/>
</dbReference>
<comment type="caution">
    <text evidence="2">The sequence shown here is derived from an EMBL/GenBank/DDBJ whole genome shotgun (WGS) entry which is preliminary data.</text>
</comment>
<gene>
    <name evidence="2" type="ORF">HCK00_07365</name>
</gene>
<evidence type="ECO:0000256" key="1">
    <source>
        <dbReference type="SAM" id="MobiDB-lite"/>
    </source>
</evidence>